<evidence type="ECO:0000313" key="2">
    <source>
        <dbReference type="EMBL" id="KAG4420685.1"/>
    </source>
</evidence>
<evidence type="ECO:0000256" key="1">
    <source>
        <dbReference type="SAM" id="SignalP"/>
    </source>
</evidence>
<protein>
    <submittedName>
        <fullName evidence="2">Uncharacterized protein</fullName>
    </submittedName>
</protein>
<feature type="signal peptide" evidence="1">
    <location>
        <begin position="1"/>
        <end position="17"/>
    </location>
</feature>
<dbReference type="AlphaFoldDB" id="A0A8H7W840"/>
<gene>
    <name evidence="2" type="ORF">IFR04_006173</name>
</gene>
<keyword evidence="3" id="KW-1185">Reference proteome</keyword>
<dbReference type="Proteomes" id="UP000664132">
    <property type="component" value="Unassembled WGS sequence"/>
</dbReference>
<dbReference type="EMBL" id="JAFJYH010000079">
    <property type="protein sequence ID" value="KAG4420685.1"/>
    <property type="molecule type" value="Genomic_DNA"/>
</dbReference>
<feature type="chain" id="PRO_5034954901" evidence="1">
    <location>
        <begin position="18"/>
        <end position="96"/>
    </location>
</feature>
<evidence type="ECO:0000313" key="3">
    <source>
        <dbReference type="Proteomes" id="UP000664132"/>
    </source>
</evidence>
<sequence length="96" mass="10393">MRYPALLVFAAAILTNAAPQDSCKHGLAYCGQGLLRKGNYYSDIINSLNNARQSTDQDHVNFSLFLCSGEDDVPFQKYCGAGRCVDGGSGRSDYCS</sequence>
<reference evidence="2" key="1">
    <citation type="submission" date="2021-02" db="EMBL/GenBank/DDBJ databases">
        <title>Genome sequence Cadophora malorum strain M34.</title>
        <authorList>
            <person name="Stefanovic E."/>
            <person name="Vu D."/>
            <person name="Scully C."/>
            <person name="Dijksterhuis J."/>
            <person name="Roader J."/>
            <person name="Houbraken J."/>
        </authorList>
    </citation>
    <scope>NUCLEOTIDE SEQUENCE</scope>
    <source>
        <strain evidence="2">M34</strain>
    </source>
</reference>
<accession>A0A8H7W840</accession>
<proteinExistence type="predicted"/>
<comment type="caution">
    <text evidence="2">The sequence shown here is derived from an EMBL/GenBank/DDBJ whole genome shotgun (WGS) entry which is preliminary data.</text>
</comment>
<keyword evidence="1" id="KW-0732">Signal</keyword>
<dbReference type="OrthoDB" id="4186099at2759"/>
<organism evidence="2 3">
    <name type="scientific">Cadophora malorum</name>
    <dbReference type="NCBI Taxonomy" id="108018"/>
    <lineage>
        <taxon>Eukaryota</taxon>
        <taxon>Fungi</taxon>
        <taxon>Dikarya</taxon>
        <taxon>Ascomycota</taxon>
        <taxon>Pezizomycotina</taxon>
        <taxon>Leotiomycetes</taxon>
        <taxon>Helotiales</taxon>
        <taxon>Ploettnerulaceae</taxon>
        <taxon>Cadophora</taxon>
    </lineage>
</organism>
<name>A0A8H7W840_9HELO</name>